<dbReference type="PROSITE" id="PS50835">
    <property type="entry name" value="IG_LIKE"/>
    <property type="match status" value="1"/>
</dbReference>
<reference evidence="2 3" key="1">
    <citation type="submission" date="2024-04" db="EMBL/GenBank/DDBJ databases">
        <authorList>
            <person name="Waldvogel A.-M."/>
            <person name="Schoenle A."/>
        </authorList>
    </citation>
    <scope>NUCLEOTIDE SEQUENCE [LARGE SCALE GENOMIC DNA]</scope>
</reference>
<dbReference type="SUPFAM" id="SSF48726">
    <property type="entry name" value="Immunoglobulin"/>
    <property type="match status" value="1"/>
</dbReference>
<dbReference type="InterPro" id="IPR013098">
    <property type="entry name" value="Ig_I-set"/>
</dbReference>
<dbReference type="EMBL" id="OZ035844">
    <property type="protein sequence ID" value="CAL1598502.1"/>
    <property type="molecule type" value="Genomic_DNA"/>
</dbReference>
<dbReference type="InterPro" id="IPR007110">
    <property type="entry name" value="Ig-like_dom"/>
</dbReference>
<dbReference type="InterPro" id="IPR013783">
    <property type="entry name" value="Ig-like_fold"/>
</dbReference>
<dbReference type="AlphaFoldDB" id="A0AAV2L848"/>
<keyword evidence="3" id="KW-1185">Reference proteome</keyword>
<dbReference type="InterPro" id="IPR036179">
    <property type="entry name" value="Ig-like_dom_sf"/>
</dbReference>
<protein>
    <recommendedName>
        <fullName evidence="1">Ig-like domain-containing protein</fullName>
    </recommendedName>
</protein>
<accession>A0AAV2L848</accession>
<organism evidence="2 3">
    <name type="scientific">Knipowitschia caucasica</name>
    <name type="common">Caucasian dwarf goby</name>
    <name type="synonym">Pomatoschistus caucasicus</name>
    <dbReference type="NCBI Taxonomy" id="637954"/>
    <lineage>
        <taxon>Eukaryota</taxon>
        <taxon>Metazoa</taxon>
        <taxon>Chordata</taxon>
        <taxon>Craniata</taxon>
        <taxon>Vertebrata</taxon>
        <taxon>Euteleostomi</taxon>
        <taxon>Actinopterygii</taxon>
        <taxon>Neopterygii</taxon>
        <taxon>Teleostei</taxon>
        <taxon>Neoteleostei</taxon>
        <taxon>Acanthomorphata</taxon>
        <taxon>Gobiaria</taxon>
        <taxon>Gobiiformes</taxon>
        <taxon>Gobioidei</taxon>
        <taxon>Gobiidae</taxon>
        <taxon>Gobiinae</taxon>
        <taxon>Knipowitschia</taxon>
    </lineage>
</organism>
<evidence type="ECO:0000259" key="1">
    <source>
        <dbReference type="PROSITE" id="PS50835"/>
    </source>
</evidence>
<proteinExistence type="predicted"/>
<gene>
    <name evidence="2" type="ORF">KC01_LOCUS26875</name>
</gene>
<dbReference type="Pfam" id="PF07679">
    <property type="entry name" value="I-set"/>
    <property type="match status" value="1"/>
</dbReference>
<sequence length="209" mass="23479">MMVQSQSGDVCLALEPTDLPSDALPLDIRSSLKVFGPRLADRKFSTNSAASRPERGRLGLHFFLLMYMGVLRTTPRNFGQALSESVNLYLHLLPSFLLLLRFFIPTLAQVRLEPIGEPVRLEWFSPEGDRIVASRRMALHTESSRSRLIIYNAIIEDAGIYRCQATDASGHTVEASVVLEIYLPKGVGEQTKEGDVFNSYEGWFDKNKM</sequence>
<dbReference type="Gene3D" id="2.60.40.10">
    <property type="entry name" value="Immunoglobulins"/>
    <property type="match status" value="1"/>
</dbReference>
<evidence type="ECO:0000313" key="3">
    <source>
        <dbReference type="Proteomes" id="UP001497482"/>
    </source>
</evidence>
<name>A0AAV2L848_KNICA</name>
<feature type="domain" description="Ig-like" evidence="1">
    <location>
        <begin position="117"/>
        <end position="178"/>
    </location>
</feature>
<dbReference type="Proteomes" id="UP001497482">
    <property type="component" value="Chromosome 22"/>
</dbReference>
<evidence type="ECO:0000313" key="2">
    <source>
        <dbReference type="EMBL" id="CAL1598502.1"/>
    </source>
</evidence>